<dbReference type="InterPro" id="IPR005793">
    <property type="entry name" value="Formyl_trans_C"/>
</dbReference>
<dbReference type="PANTHER" id="PTHR11138">
    <property type="entry name" value="METHIONYL-TRNA FORMYLTRANSFERASE"/>
    <property type="match status" value="1"/>
</dbReference>
<feature type="domain" description="Formyl transferase N-terminal" evidence="1">
    <location>
        <begin position="51"/>
        <end position="177"/>
    </location>
</feature>
<dbReference type="OrthoDB" id="9802815at2"/>
<evidence type="ECO:0000259" key="2">
    <source>
        <dbReference type="Pfam" id="PF02911"/>
    </source>
</evidence>
<dbReference type="EMBL" id="JXRR01000021">
    <property type="protein sequence ID" value="KIL43761.1"/>
    <property type="molecule type" value="Genomic_DNA"/>
</dbReference>
<dbReference type="InterPro" id="IPR011034">
    <property type="entry name" value="Formyl_transferase-like_C_sf"/>
</dbReference>
<feature type="domain" description="Formyl transferase C-terminal" evidence="2">
    <location>
        <begin position="205"/>
        <end position="285"/>
    </location>
</feature>
<keyword evidence="3" id="KW-0808">Transferase</keyword>
<dbReference type="CDD" id="cd08651">
    <property type="entry name" value="FMT_core_like_4"/>
    <property type="match status" value="1"/>
</dbReference>
<dbReference type="EC" id="2.1.2.9" evidence="3"/>
<sequence length="307" mass="34465">MSRTVFIGSVISSKIALETLIETGVKINLVCALDEGAAKNVSDYFPIHKIALANNIPFLTFTKINHQDVLNQIKKVAPDFIYVMGLSQILSENLLGMARKYSIGFHPTPLPKHRGRAAIPWQIILGETESKVSLFRLDQGLDSGDIIKQSSYTIEETDYAMDVYHKVCGAMKEALNQCIYDIYNDSVDFRKQDHEKATFLLVRRPEDGKIDWEQSGKEIQTLIRATSKPYPGAFSYYKGNKVIIWKAHIETNQKIIGQPGQIAWISQSGEIGVLTKDSILVITHYEVLSDENLFIEGHKFGSQGGNR</sequence>
<evidence type="ECO:0000313" key="4">
    <source>
        <dbReference type="Proteomes" id="UP000031972"/>
    </source>
</evidence>
<dbReference type="CDD" id="cd08702">
    <property type="entry name" value="Arna_FMT_C"/>
    <property type="match status" value="1"/>
</dbReference>
<name>A0A0C2VGW5_9BACL</name>
<dbReference type="GO" id="GO:0004479">
    <property type="term" value="F:methionyl-tRNA formyltransferase activity"/>
    <property type="evidence" value="ECO:0007669"/>
    <property type="project" value="UniProtKB-EC"/>
</dbReference>
<protein>
    <submittedName>
        <fullName evidence="3">Putative polymyxin resistance protein ArnA</fullName>
        <ecNumber evidence="3">2.1.2.9</ecNumber>
    </submittedName>
</protein>
<dbReference type="PANTHER" id="PTHR11138:SF5">
    <property type="entry name" value="METHIONYL-TRNA FORMYLTRANSFERASE, MITOCHONDRIAL"/>
    <property type="match status" value="1"/>
</dbReference>
<dbReference type="SUPFAM" id="SSF50486">
    <property type="entry name" value="FMT C-terminal domain-like"/>
    <property type="match status" value="1"/>
</dbReference>
<dbReference type="Pfam" id="PF00551">
    <property type="entry name" value="Formyl_trans_N"/>
    <property type="match status" value="1"/>
</dbReference>
<evidence type="ECO:0000259" key="1">
    <source>
        <dbReference type="Pfam" id="PF00551"/>
    </source>
</evidence>
<dbReference type="Gene3D" id="3.40.50.12230">
    <property type="match status" value="1"/>
</dbReference>
<dbReference type="RefSeq" id="WP_084215639.1">
    <property type="nucleotide sequence ID" value="NZ_JXRR01000021.1"/>
</dbReference>
<dbReference type="Proteomes" id="UP000031972">
    <property type="component" value="Unassembled WGS sequence"/>
</dbReference>
<dbReference type="InterPro" id="IPR036477">
    <property type="entry name" value="Formyl_transf_N_sf"/>
</dbReference>
<dbReference type="Pfam" id="PF02911">
    <property type="entry name" value="Formyl_trans_C"/>
    <property type="match status" value="1"/>
</dbReference>
<proteinExistence type="predicted"/>
<dbReference type="PATRIC" id="fig|220754.4.peg.3293"/>
<comment type="caution">
    <text evidence="3">The sequence shown here is derived from an EMBL/GenBank/DDBJ whole genome shotgun (WGS) entry which is preliminary data.</text>
</comment>
<dbReference type="AlphaFoldDB" id="A0A0C2VGW5"/>
<dbReference type="GO" id="GO:0005829">
    <property type="term" value="C:cytosol"/>
    <property type="evidence" value="ECO:0007669"/>
    <property type="project" value="TreeGrafter"/>
</dbReference>
<gene>
    <name evidence="3" type="ORF">KR50_32810</name>
</gene>
<evidence type="ECO:0000313" key="3">
    <source>
        <dbReference type="EMBL" id="KIL43761.1"/>
    </source>
</evidence>
<keyword evidence="4" id="KW-1185">Reference proteome</keyword>
<dbReference type="InterPro" id="IPR002376">
    <property type="entry name" value="Formyl_transf_N"/>
</dbReference>
<dbReference type="SUPFAM" id="SSF53328">
    <property type="entry name" value="Formyltransferase"/>
    <property type="match status" value="1"/>
</dbReference>
<accession>A0A0C2VGW5</accession>
<reference evidence="3 4" key="1">
    <citation type="submission" date="2015-01" db="EMBL/GenBank/DDBJ databases">
        <title>Jeotgalibacillus campisalis genome sequencing.</title>
        <authorList>
            <person name="Goh K.M."/>
            <person name="Chan K.-G."/>
            <person name="Yaakop A.S."/>
            <person name="Ee R."/>
            <person name="Gan H.M."/>
            <person name="Chan C.S."/>
        </authorList>
    </citation>
    <scope>NUCLEOTIDE SEQUENCE [LARGE SCALE GENOMIC DNA]</scope>
    <source>
        <strain evidence="3 4">SF-57</strain>
    </source>
</reference>
<organism evidence="3 4">
    <name type="scientific">Jeotgalibacillus campisalis</name>
    <dbReference type="NCBI Taxonomy" id="220754"/>
    <lineage>
        <taxon>Bacteria</taxon>
        <taxon>Bacillati</taxon>
        <taxon>Bacillota</taxon>
        <taxon>Bacilli</taxon>
        <taxon>Bacillales</taxon>
        <taxon>Caryophanaceae</taxon>
        <taxon>Jeotgalibacillus</taxon>
    </lineage>
</organism>